<dbReference type="EMBL" id="JAEHFW010000001">
    <property type="protein sequence ID" value="MBK0378300.1"/>
    <property type="molecule type" value="Genomic_DNA"/>
</dbReference>
<organism evidence="1 2">
    <name type="scientific">Mucilaginibacter segetis</name>
    <dbReference type="NCBI Taxonomy" id="2793071"/>
    <lineage>
        <taxon>Bacteria</taxon>
        <taxon>Pseudomonadati</taxon>
        <taxon>Bacteroidota</taxon>
        <taxon>Sphingobacteriia</taxon>
        <taxon>Sphingobacteriales</taxon>
        <taxon>Sphingobacteriaceae</taxon>
        <taxon>Mucilaginibacter</taxon>
    </lineage>
</organism>
<gene>
    <name evidence="1" type="ORF">I5M19_03220</name>
</gene>
<dbReference type="RefSeq" id="WP_200063962.1">
    <property type="nucleotide sequence ID" value="NZ_JAEHFW010000001.1"/>
</dbReference>
<proteinExistence type="predicted"/>
<reference evidence="1" key="1">
    <citation type="submission" date="2020-12" db="EMBL/GenBank/DDBJ databases">
        <title>Bacterial novel species Mucilaginibacter sp. SD-g isolated from soil.</title>
        <authorList>
            <person name="Jung H.-Y."/>
        </authorList>
    </citation>
    <scope>NUCLEOTIDE SEQUENCE</scope>
    <source>
        <strain evidence="1">SD-g</strain>
    </source>
</reference>
<evidence type="ECO:0000313" key="1">
    <source>
        <dbReference type="EMBL" id="MBK0378300.1"/>
    </source>
</evidence>
<name>A0A934PRX1_9SPHI</name>
<comment type="caution">
    <text evidence="1">The sequence shown here is derived from an EMBL/GenBank/DDBJ whole genome shotgun (WGS) entry which is preliminary data.</text>
</comment>
<evidence type="ECO:0000313" key="2">
    <source>
        <dbReference type="Proteomes" id="UP000613193"/>
    </source>
</evidence>
<dbReference type="AlphaFoldDB" id="A0A934PRX1"/>
<dbReference type="Gene3D" id="1.10.1660.10">
    <property type="match status" value="1"/>
</dbReference>
<accession>A0A934PRX1</accession>
<dbReference type="Proteomes" id="UP000613193">
    <property type="component" value="Unassembled WGS sequence"/>
</dbReference>
<dbReference type="Pfam" id="PF13591">
    <property type="entry name" value="MerR_2"/>
    <property type="match status" value="1"/>
</dbReference>
<protein>
    <submittedName>
        <fullName evidence="1">Chaperone modulator CbpM</fullName>
    </submittedName>
</protein>
<keyword evidence="2" id="KW-1185">Reference proteome</keyword>
<sequence length="97" mass="11290">MKTENLITVSDFCVYYNVEYTFIDYLQEAGLIQVTVVNQTDCIPLEEIQKLEKLARLHTQLEVNEPGIAVIDNLLQKMENLQQQVAMLRNRLKLYEG</sequence>